<dbReference type="EMBL" id="ABYI02000042">
    <property type="protein sequence ID" value="EEG72245.1"/>
    <property type="molecule type" value="Genomic_DNA"/>
</dbReference>
<reference evidence="1" key="2">
    <citation type="submission" date="2013-06" db="EMBL/GenBank/DDBJ databases">
        <title>Draft genome sequence of Clostridium hylemonae (DSM 15053).</title>
        <authorList>
            <person name="Sudarsanam P."/>
            <person name="Ley R."/>
            <person name="Guruge J."/>
            <person name="Turnbaugh P.J."/>
            <person name="Mahowald M."/>
            <person name="Liep D."/>
            <person name="Gordon J."/>
        </authorList>
    </citation>
    <scope>NUCLEOTIDE SEQUENCE</scope>
    <source>
        <strain evidence="1">DSM 15053</strain>
    </source>
</reference>
<protein>
    <recommendedName>
        <fullName evidence="3">TIGR04197 family type VII secretion effector</fullName>
    </recommendedName>
</protein>
<keyword evidence="2" id="KW-1185">Reference proteome</keyword>
<dbReference type="AlphaFoldDB" id="C0C6B0"/>
<proteinExistence type="predicted"/>
<organism evidence="1 2">
    <name type="scientific">[Clostridium] hylemonae DSM 15053</name>
    <dbReference type="NCBI Taxonomy" id="553973"/>
    <lineage>
        <taxon>Bacteria</taxon>
        <taxon>Bacillati</taxon>
        <taxon>Bacillota</taxon>
        <taxon>Clostridia</taxon>
        <taxon>Lachnospirales</taxon>
        <taxon>Lachnospiraceae</taxon>
    </lineage>
</organism>
<evidence type="ECO:0000313" key="2">
    <source>
        <dbReference type="Proteomes" id="UP000004893"/>
    </source>
</evidence>
<dbReference type="Proteomes" id="UP000004893">
    <property type="component" value="Unassembled WGS sequence"/>
</dbReference>
<dbReference type="STRING" id="553973.CLOHYLEM_07647"/>
<gene>
    <name evidence="1" type="ORF">CLOHYLEM_07647</name>
</gene>
<sequence length="95" mass="10065">MTGKEEKCMDIKSSLGSALALRSNIVSAGNNIILPGAGSAAASGVPAQIECEQTYQAMQGCLNSYNEIVQRDGEHVAQIAHALDTVDQKIRGQYK</sequence>
<evidence type="ECO:0000313" key="1">
    <source>
        <dbReference type="EMBL" id="EEG72245.1"/>
    </source>
</evidence>
<comment type="caution">
    <text evidence="1">The sequence shown here is derived from an EMBL/GenBank/DDBJ whole genome shotgun (WGS) entry which is preliminary data.</text>
</comment>
<reference evidence="1" key="1">
    <citation type="submission" date="2009-02" db="EMBL/GenBank/DDBJ databases">
        <authorList>
            <person name="Fulton L."/>
            <person name="Clifton S."/>
            <person name="Fulton B."/>
            <person name="Xu J."/>
            <person name="Minx P."/>
            <person name="Pepin K.H."/>
            <person name="Johnson M."/>
            <person name="Bhonagiri V."/>
            <person name="Nash W.E."/>
            <person name="Mardis E.R."/>
            <person name="Wilson R.K."/>
        </authorList>
    </citation>
    <scope>NUCLEOTIDE SEQUENCE [LARGE SCALE GENOMIC DNA]</scope>
    <source>
        <strain evidence="1">DSM 15053</strain>
    </source>
</reference>
<evidence type="ECO:0008006" key="3">
    <source>
        <dbReference type="Google" id="ProtNLM"/>
    </source>
</evidence>
<accession>C0C6B0</accession>
<name>C0C6B0_9FIRM</name>
<dbReference type="HOGENOM" id="CLU_2367887_0_0_9"/>